<dbReference type="RefSeq" id="XP_014568677.1">
    <property type="nucleotide sequence ID" value="XM_014713191.1"/>
</dbReference>
<evidence type="ECO:0000256" key="2">
    <source>
        <dbReference type="SAM" id="MobiDB-lite"/>
    </source>
</evidence>
<organism evidence="3 4">
    <name type="scientific">Mixia osmundae (strain CBS 9802 / IAM 14324 / JCM 22182 / KY 12970)</name>
    <dbReference type="NCBI Taxonomy" id="764103"/>
    <lineage>
        <taxon>Eukaryota</taxon>
        <taxon>Fungi</taxon>
        <taxon>Dikarya</taxon>
        <taxon>Basidiomycota</taxon>
        <taxon>Pucciniomycotina</taxon>
        <taxon>Mixiomycetes</taxon>
        <taxon>Mixiales</taxon>
        <taxon>Mixiaceae</taxon>
        <taxon>Mixia</taxon>
    </lineage>
</organism>
<dbReference type="GO" id="GO:0005634">
    <property type="term" value="C:nucleus"/>
    <property type="evidence" value="ECO:0007669"/>
    <property type="project" value="TreeGrafter"/>
</dbReference>
<accession>G7E9X7</accession>
<dbReference type="STRING" id="764103.G7E9X7"/>
<dbReference type="HOGENOM" id="CLU_411653_0_0_1"/>
<dbReference type="OrthoDB" id="6417021at2759"/>
<reference evidence="3 4" key="1">
    <citation type="journal article" date="2011" name="J. Gen. Appl. Microbiol.">
        <title>Draft genome sequencing of the enigmatic basidiomycete Mixia osmundae.</title>
        <authorList>
            <person name="Nishida H."/>
            <person name="Nagatsuka Y."/>
            <person name="Sugiyama J."/>
        </authorList>
    </citation>
    <scope>NUCLEOTIDE SEQUENCE [LARGE SCALE GENOMIC DNA]</scope>
    <source>
        <strain evidence="4">CBS 9802 / IAM 14324 / JCM 22182 / KY 12970</strain>
    </source>
</reference>
<dbReference type="GO" id="GO:0110078">
    <property type="term" value="C:TTT Hsp90 cochaperone complex"/>
    <property type="evidence" value="ECO:0007669"/>
    <property type="project" value="InterPro"/>
</dbReference>
<dbReference type="PANTHER" id="PTHR32226">
    <property type="entry name" value="TELO2-INTERACTING PROTEIN 2"/>
    <property type="match status" value="1"/>
</dbReference>
<sequence>MAKEELLICLLSAPTPLQLNLSALESSVVAVDAASLTADEVQALQTHLTRLLRVTDLFDQPNDSSEHIRDLTLTRHAYDSLLAALQHFVSALDAKAAFVCAAQHCDSAEAWVTPVACQIATKICRQTMLEQHDTIRFIERILTDDVRPIFSSSFHASVNPDSGRLLERPRGGDLSQLVVQSQDLRDGWRDCPACSSVLQACVRQLGRESLETVWHLLVPPLMLLLDDHQTLFRWRGLRAAQVVIATADASLLRRTGLSELMFRSFAASLTYLSDDKYANTVEATGVTQIQLIKTVIEPTTIAYVDRLAVLLEEGVFKIWSYASDRPALTCVSLRLLLELIDLLEIFIVRFLKSIIPHLLELMQGEETLAKSCEIRRLASVNVDRLMRIARPRIHVYAEAIFASLVRGARLHPAELDLYTGLYRHLEKTHPKLCEDFVEPGSSLYLPSQASSIREGTPEASQIHRRCKTARKPALLRRRHRLKPKVWQNRQRQPKSPIDCSSSSRSVTSAIQQFALFVPDLESADSPARAKPVLDFETMQVKPASPASQPVQLAPRCKPKIGALLVRRRQNMPVMKVEVDRNRFEGEPAESSTSSIEAVPSATSIPPSIELIPASFETTVASQPVQTTQTARTHNGLRLKRKLSELMGDAAPLFAQRARDQTSCSDCI</sequence>
<dbReference type="PANTHER" id="PTHR32226:SF2">
    <property type="entry name" value="TELO2-INTERACTING PROTEIN 2"/>
    <property type="match status" value="1"/>
</dbReference>
<dbReference type="EMBL" id="BABT02000220">
    <property type="protein sequence ID" value="GAA99446.1"/>
    <property type="molecule type" value="Genomic_DNA"/>
</dbReference>
<dbReference type="AlphaFoldDB" id="G7E9X7"/>
<feature type="region of interest" description="Disordered" evidence="2">
    <location>
        <begin position="480"/>
        <end position="502"/>
    </location>
</feature>
<dbReference type="InParanoid" id="G7E9X7"/>
<dbReference type="Proteomes" id="UP000009131">
    <property type="component" value="Unassembled WGS sequence"/>
</dbReference>
<evidence type="ECO:0000313" key="4">
    <source>
        <dbReference type="Proteomes" id="UP000009131"/>
    </source>
</evidence>
<evidence type="ECO:0000313" key="3">
    <source>
        <dbReference type="EMBL" id="GAA99446.1"/>
    </source>
</evidence>
<dbReference type="eggNOG" id="ENOG502S3SJ">
    <property type="taxonomic scope" value="Eukaryota"/>
</dbReference>
<keyword evidence="4" id="KW-1185">Reference proteome</keyword>
<reference evidence="3 4" key="2">
    <citation type="journal article" date="2012" name="Open Biol.">
        <title>Characteristics of nucleosomes and linker DNA regions on the genome of the basidiomycete Mixia osmundae revealed by mono- and dinucleosome mapping.</title>
        <authorList>
            <person name="Nishida H."/>
            <person name="Kondo S."/>
            <person name="Matsumoto T."/>
            <person name="Suzuki Y."/>
            <person name="Yoshikawa H."/>
            <person name="Taylor T.D."/>
            <person name="Sugiyama J."/>
        </authorList>
    </citation>
    <scope>NUCLEOTIDE SEQUENCE [LARGE SCALE GENOMIC DNA]</scope>
    <source>
        <strain evidence="4">CBS 9802 / IAM 14324 / JCM 22182 / KY 12970</strain>
    </source>
</reference>
<proteinExistence type="inferred from homology"/>
<gene>
    <name evidence="3" type="primary">Mo06145</name>
    <name evidence="3" type="ORF">E5Q_06145</name>
</gene>
<comment type="similarity">
    <text evidence="1">Belongs to the TTI2 family.</text>
</comment>
<dbReference type="Pfam" id="PF10521">
    <property type="entry name" value="Tti2"/>
    <property type="match status" value="1"/>
</dbReference>
<dbReference type="GO" id="GO:0005829">
    <property type="term" value="C:cytosol"/>
    <property type="evidence" value="ECO:0007669"/>
    <property type="project" value="TreeGrafter"/>
</dbReference>
<evidence type="ECO:0000256" key="1">
    <source>
        <dbReference type="ARBA" id="ARBA00034736"/>
    </source>
</evidence>
<name>G7E9X7_MIXOS</name>
<protein>
    <submittedName>
        <fullName evidence="3">Uncharacterized protein</fullName>
    </submittedName>
</protein>
<comment type="caution">
    <text evidence="3">The sequence shown here is derived from an EMBL/GenBank/DDBJ whole genome shotgun (WGS) entry which is preliminary data.</text>
</comment>
<dbReference type="InterPro" id="IPR018870">
    <property type="entry name" value="Tti2"/>
</dbReference>